<proteinExistence type="predicted"/>
<name>A0A0B5B887_9BACT</name>
<accession>A0A0B5B887</accession>
<sequence length="207" mass="21315">MKWLNRIAAFLLLASLLALPQKAPATIITFDGIPPTMVDGSGVTIGGVTIRYEGFGLGAAAIADFGPILNSPFLLGDTVGTLMLDFAIPVSRLGFTFALDAVDPSGAPVNVNPGVFAELIPPGQQFGDFFTAAASLTANTAMTGLVEGTFSHAGQPISQAFLTFDSGNSTVFVFDNLNFQPVPEPSTLLLVAAGVVGAALIRKKVTG</sequence>
<dbReference type="RefSeq" id="WP_039740924.1">
    <property type="nucleotide sequence ID" value="NZ_CP009788.1"/>
</dbReference>
<evidence type="ECO:0000256" key="1">
    <source>
        <dbReference type="SAM" id="SignalP"/>
    </source>
</evidence>
<dbReference type="Pfam" id="PF07589">
    <property type="entry name" value="PEP-CTERM"/>
    <property type="match status" value="1"/>
</dbReference>
<keyword evidence="1" id="KW-0732">Signal</keyword>
<organism evidence="3 4">
    <name type="scientific">Geobacter pickeringii</name>
    <dbReference type="NCBI Taxonomy" id="345632"/>
    <lineage>
        <taxon>Bacteria</taxon>
        <taxon>Pseudomonadati</taxon>
        <taxon>Thermodesulfobacteriota</taxon>
        <taxon>Desulfuromonadia</taxon>
        <taxon>Geobacterales</taxon>
        <taxon>Geobacteraceae</taxon>
        <taxon>Geobacter</taxon>
    </lineage>
</organism>
<dbReference type="EMBL" id="CP009788">
    <property type="protein sequence ID" value="AJE02767.1"/>
    <property type="molecule type" value="Genomic_DNA"/>
</dbReference>
<gene>
    <name evidence="3" type="ORF">GPICK_04740</name>
</gene>
<feature type="domain" description="Ice-binding protein C-terminal" evidence="2">
    <location>
        <begin position="181"/>
        <end position="203"/>
    </location>
</feature>
<keyword evidence="4" id="KW-1185">Reference proteome</keyword>
<protein>
    <recommendedName>
        <fullName evidence="2">Ice-binding protein C-terminal domain-containing protein</fullName>
    </recommendedName>
</protein>
<dbReference type="NCBIfam" id="TIGR02595">
    <property type="entry name" value="PEP_CTERM"/>
    <property type="match status" value="1"/>
</dbReference>
<dbReference type="InterPro" id="IPR013424">
    <property type="entry name" value="Ice-binding_C"/>
</dbReference>
<feature type="chain" id="PRO_5002112491" description="Ice-binding protein C-terminal domain-containing protein" evidence="1">
    <location>
        <begin position="26"/>
        <end position="207"/>
    </location>
</feature>
<dbReference type="KEGG" id="gpi:GPICK_04740"/>
<evidence type="ECO:0000259" key="2">
    <source>
        <dbReference type="Pfam" id="PF07589"/>
    </source>
</evidence>
<evidence type="ECO:0000313" key="4">
    <source>
        <dbReference type="Proteomes" id="UP000057609"/>
    </source>
</evidence>
<reference evidence="3 4" key="1">
    <citation type="journal article" date="2015" name="Genome Announc.">
        <title>Complete Genome of Geobacter pickeringii G13T, a Metal-Reducing Isolate from Sedimentary Kaolin Deposits.</title>
        <authorList>
            <person name="Badalamenti J.P."/>
            <person name="Bond D.R."/>
        </authorList>
    </citation>
    <scope>NUCLEOTIDE SEQUENCE [LARGE SCALE GENOMIC DNA]</scope>
    <source>
        <strain evidence="3 4">G13</strain>
    </source>
</reference>
<dbReference type="Proteomes" id="UP000057609">
    <property type="component" value="Chromosome"/>
</dbReference>
<dbReference type="AlphaFoldDB" id="A0A0B5B887"/>
<dbReference type="HOGENOM" id="CLU_1324810_0_0_7"/>
<feature type="signal peptide" evidence="1">
    <location>
        <begin position="1"/>
        <end position="25"/>
    </location>
</feature>
<evidence type="ECO:0000313" key="3">
    <source>
        <dbReference type="EMBL" id="AJE02767.1"/>
    </source>
</evidence>